<evidence type="ECO:0000313" key="3">
    <source>
        <dbReference type="Proteomes" id="UP000293296"/>
    </source>
</evidence>
<name>A0A4P6HJQ1_9BACT</name>
<accession>A0A4P6HJQ1</accession>
<feature type="chain" id="PRO_5020508666" evidence="1">
    <location>
        <begin position="24"/>
        <end position="170"/>
    </location>
</feature>
<sequence>MSKKSLVLAALIVSMSFGTLADAASKTPTPVQAQPQAVAVGGGSATFAHSWSVYTDKEKRSFLFGLATAVRLMCTDLSTRQKDAKGGPGVEQTFRDCFNAYAGMDPDAVVSAMNALYADPKNAMIPIDGAYMISLMKVRGDKVDDIIVQARKYGEGLKKEIDQQRQKGGQ</sequence>
<evidence type="ECO:0000313" key="2">
    <source>
        <dbReference type="EMBL" id="QAZ67337.1"/>
    </source>
</evidence>
<proteinExistence type="predicted"/>
<dbReference type="EMBL" id="CP026538">
    <property type="protein sequence ID" value="QAZ67337.1"/>
    <property type="molecule type" value="Genomic_DNA"/>
</dbReference>
<feature type="signal peptide" evidence="1">
    <location>
        <begin position="1"/>
        <end position="23"/>
    </location>
</feature>
<organism evidence="2 3">
    <name type="scientific">Solidesulfovibrio carbinolicus</name>
    <dbReference type="NCBI Taxonomy" id="296842"/>
    <lineage>
        <taxon>Bacteria</taxon>
        <taxon>Pseudomonadati</taxon>
        <taxon>Thermodesulfobacteriota</taxon>
        <taxon>Desulfovibrionia</taxon>
        <taxon>Desulfovibrionales</taxon>
        <taxon>Desulfovibrionaceae</taxon>
        <taxon>Solidesulfovibrio</taxon>
    </lineage>
</organism>
<dbReference type="RefSeq" id="WP_129351833.1">
    <property type="nucleotide sequence ID" value="NZ_CP026538.1"/>
</dbReference>
<keyword evidence="1" id="KW-0732">Signal</keyword>
<evidence type="ECO:0000256" key="1">
    <source>
        <dbReference type="SAM" id="SignalP"/>
    </source>
</evidence>
<keyword evidence="3" id="KW-1185">Reference proteome</keyword>
<dbReference type="Proteomes" id="UP000293296">
    <property type="component" value="Chromosome"/>
</dbReference>
<dbReference type="OrthoDB" id="5452329at2"/>
<gene>
    <name evidence="2" type="ORF">C3Y92_08905</name>
</gene>
<reference evidence="2 3" key="1">
    <citation type="submission" date="2018-02" db="EMBL/GenBank/DDBJ databases">
        <title>Genome sequence of Desulfovibrio carbinolicus DSM 3852.</title>
        <authorList>
            <person name="Wilbanks E."/>
            <person name="Skennerton C.T."/>
            <person name="Orphan V.J."/>
        </authorList>
    </citation>
    <scope>NUCLEOTIDE SEQUENCE [LARGE SCALE GENOMIC DNA]</scope>
    <source>
        <strain evidence="2 3">DSM 3852</strain>
    </source>
</reference>
<dbReference type="AlphaFoldDB" id="A0A4P6HJQ1"/>
<protein>
    <submittedName>
        <fullName evidence="2">Uncharacterized protein</fullName>
    </submittedName>
</protein>
<dbReference type="KEGG" id="dcb:C3Y92_08905"/>